<evidence type="ECO:0000256" key="4">
    <source>
        <dbReference type="ARBA" id="ARBA00023002"/>
    </source>
</evidence>
<dbReference type="OrthoDB" id="9802969at2"/>
<dbReference type="FunCoup" id="A0A517SM81">
    <property type="interactions" value="510"/>
</dbReference>
<dbReference type="PRINTS" id="PR00086">
    <property type="entry name" value="LLDHDRGNASE"/>
</dbReference>
<dbReference type="UniPathway" id="UPA00554">
    <property type="reaction ID" value="UER00611"/>
</dbReference>
<evidence type="ECO:0000256" key="6">
    <source>
        <dbReference type="ARBA" id="ARBA00049258"/>
    </source>
</evidence>
<dbReference type="PANTHER" id="PTHR43128">
    <property type="entry name" value="L-2-HYDROXYCARBOXYLATE DEHYDROGENASE (NAD(P)(+))"/>
    <property type="match status" value="1"/>
</dbReference>
<dbReference type="KEGG" id="ccos:Pan44_52990"/>
<keyword evidence="4 10" id="KW-0560">Oxidoreductase</keyword>
<proteinExistence type="inferred from homology"/>
<dbReference type="SUPFAM" id="SSF56327">
    <property type="entry name" value="LDH C-terminal domain-like"/>
    <property type="match status" value="1"/>
</dbReference>
<dbReference type="InterPro" id="IPR015955">
    <property type="entry name" value="Lactate_DH/Glyco_Ohase_4_C"/>
</dbReference>
<evidence type="ECO:0000256" key="1">
    <source>
        <dbReference type="ARBA" id="ARBA00004843"/>
    </source>
</evidence>
<dbReference type="GO" id="GO:0004459">
    <property type="term" value="F:L-lactate dehydrogenase (NAD+) activity"/>
    <property type="evidence" value="ECO:0007669"/>
    <property type="project" value="UniProtKB-UniRule"/>
</dbReference>
<dbReference type="GO" id="GO:0005737">
    <property type="term" value="C:cytoplasm"/>
    <property type="evidence" value="ECO:0007669"/>
    <property type="project" value="UniProtKB-UniRule"/>
</dbReference>
<sequence>MKIGVVGCGFVGSTAAYAMVMQGVGREIVLVDRSQARAVAEADDIRHAVPFAHPLEIRAGAYADLAGSKAVVICAGVNQQPGETRLQLLARNAAVFAEVVPQVLMHAPEAILVVATNPVDVMTHLATHFAKQCGLETSRVLGSGTTLDTARFRSLLASHCGVDSHHVHADVCGEHGDSEVLAWSLASIGGMPLTEFAKRRGVELNQEIRNAIDTGVRRAAYTIISGKGATYYGIGSALSRIVDVILHDQRAILTVCTPAPFVAGVSDVTLSMPRLVGGDGVLASFDPPLDADELAGLARSAGVIREALDSLDVLKS</sequence>
<comment type="catalytic activity">
    <reaction evidence="6">
        <text>(S)-lactate + NAD(+) = pyruvate + NADH + H(+)</text>
        <dbReference type="Rhea" id="RHEA:23444"/>
        <dbReference type="ChEBI" id="CHEBI:15361"/>
        <dbReference type="ChEBI" id="CHEBI:15378"/>
        <dbReference type="ChEBI" id="CHEBI:16651"/>
        <dbReference type="ChEBI" id="CHEBI:57540"/>
        <dbReference type="ChEBI" id="CHEBI:57945"/>
        <dbReference type="EC" id="1.1.1.27"/>
    </reaction>
</comment>
<dbReference type="Pfam" id="PF02866">
    <property type="entry name" value="Ldh_1_C"/>
    <property type="match status" value="1"/>
</dbReference>
<protein>
    <recommendedName>
        <fullName evidence="3 7">L-lactate dehydrogenase</fullName>
        <ecNumber evidence="3 7">1.1.1.27</ecNumber>
    </recommendedName>
</protein>
<dbReference type="GO" id="GO:0006089">
    <property type="term" value="P:lactate metabolic process"/>
    <property type="evidence" value="ECO:0007669"/>
    <property type="project" value="TreeGrafter"/>
</dbReference>
<accession>A0A517SM81</accession>
<dbReference type="PIRSF" id="PIRSF000102">
    <property type="entry name" value="Lac_mal_DH"/>
    <property type="match status" value="1"/>
</dbReference>
<evidence type="ECO:0000256" key="10">
    <source>
        <dbReference type="RuleBase" id="RU003369"/>
    </source>
</evidence>
<feature type="domain" description="Lactate/malate dehydrogenase C-terminal" evidence="12">
    <location>
        <begin position="145"/>
        <end position="309"/>
    </location>
</feature>
<dbReference type="InterPro" id="IPR022383">
    <property type="entry name" value="Lactate/malate_DH_C"/>
</dbReference>
<evidence type="ECO:0000256" key="7">
    <source>
        <dbReference type="NCBIfam" id="TIGR01771"/>
    </source>
</evidence>
<evidence type="ECO:0000256" key="8">
    <source>
        <dbReference type="PIRSR" id="PIRSR000102-1"/>
    </source>
</evidence>
<dbReference type="EMBL" id="CP036271">
    <property type="protein sequence ID" value="QDT57231.1"/>
    <property type="molecule type" value="Genomic_DNA"/>
</dbReference>
<dbReference type="GO" id="GO:0006096">
    <property type="term" value="P:glycolytic process"/>
    <property type="evidence" value="ECO:0007669"/>
    <property type="project" value="UniProtKB-UniRule"/>
</dbReference>
<feature type="domain" description="Lactate/malate dehydrogenase N-terminal" evidence="11">
    <location>
        <begin position="1"/>
        <end position="141"/>
    </location>
</feature>
<dbReference type="CDD" id="cd05292">
    <property type="entry name" value="LDH_2"/>
    <property type="match status" value="1"/>
</dbReference>
<feature type="binding site" evidence="9">
    <location>
        <begin position="7"/>
        <end position="12"/>
    </location>
    <ligand>
        <name>NAD(+)</name>
        <dbReference type="ChEBI" id="CHEBI:57540"/>
    </ligand>
</feature>
<evidence type="ECO:0000256" key="9">
    <source>
        <dbReference type="PIRSR" id="PIRSR000102-3"/>
    </source>
</evidence>
<dbReference type="InterPro" id="IPR036291">
    <property type="entry name" value="NAD(P)-bd_dom_sf"/>
</dbReference>
<dbReference type="Pfam" id="PF00056">
    <property type="entry name" value="Ldh_1_N"/>
    <property type="match status" value="1"/>
</dbReference>
<dbReference type="AlphaFoldDB" id="A0A517SM81"/>
<feature type="binding site" evidence="9">
    <location>
        <position position="32"/>
    </location>
    <ligand>
        <name>NAD(+)</name>
        <dbReference type="ChEBI" id="CHEBI:57540"/>
    </ligand>
</feature>
<keyword evidence="14" id="KW-1185">Reference proteome</keyword>
<dbReference type="InterPro" id="IPR001557">
    <property type="entry name" value="L-lactate/malate_DH"/>
</dbReference>
<evidence type="ECO:0000259" key="12">
    <source>
        <dbReference type="Pfam" id="PF02866"/>
    </source>
</evidence>
<dbReference type="InterPro" id="IPR001236">
    <property type="entry name" value="Lactate/malate_DH_N"/>
</dbReference>
<feature type="active site" description="Proton acceptor" evidence="8">
    <location>
        <position position="175"/>
    </location>
</feature>
<evidence type="ECO:0000256" key="5">
    <source>
        <dbReference type="ARBA" id="ARBA00023027"/>
    </source>
</evidence>
<dbReference type="Proteomes" id="UP000315700">
    <property type="component" value="Chromosome"/>
</dbReference>
<dbReference type="InParanoid" id="A0A517SM81"/>
<evidence type="ECO:0000256" key="3">
    <source>
        <dbReference type="ARBA" id="ARBA00012967"/>
    </source>
</evidence>
<evidence type="ECO:0000259" key="11">
    <source>
        <dbReference type="Pfam" id="PF00056"/>
    </source>
</evidence>
<name>A0A517SM81_9PLAN</name>
<dbReference type="Gene3D" id="3.90.110.10">
    <property type="entry name" value="Lactate dehydrogenase/glycoside hydrolase, family 4, C-terminal"/>
    <property type="match status" value="1"/>
</dbReference>
<dbReference type="NCBIfam" id="TIGR01771">
    <property type="entry name" value="L-LDH-NAD"/>
    <property type="match status" value="1"/>
</dbReference>
<keyword evidence="5 9" id="KW-0520">NAD</keyword>
<gene>
    <name evidence="13" type="primary">ldh_3</name>
    <name evidence="13" type="ORF">Pan44_52990</name>
</gene>
<dbReference type="SUPFAM" id="SSF51735">
    <property type="entry name" value="NAD(P)-binding Rossmann-fold domains"/>
    <property type="match status" value="1"/>
</dbReference>
<comment type="similarity">
    <text evidence="2">Belongs to the LDH/MDH superfamily. LDH family.</text>
</comment>
<evidence type="ECO:0000256" key="2">
    <source>
        <dbReference type="ARBA" id="ARBA00006054"/>
    </source>
</evidence>
<reference evidence="13 14" key="1">
    <citation type="submission" date="2019-02" db="EMBL/GenBank/DDBJ databases">
        <title>Deep-cultivation of Planctomycetes and their phenomic and genomic characterization uncovers novel biology.</title>
        <authorList>
            <person name="Wiegand S."/>
            <person name="Jogler M."/>
            <person name="Boedeker C."/>
            <person name="Pinto D."/>
            <person name="Vollmers J."/>
            <person name="Rivas-Marin E."/>
            <person name="Kohn T."/>
            <person name="Peeters S.H."/>
            <person name="Heuer A."/>
            <person name="Rast P."/>
            <person name="Oberbeckmann S."/>
            <person name="Bunk B."/>
            <person name="Jeske O."/>
            <person name="Meyerdierks A."/>
            <person name="Storesund J.E."/>
            <person name="Kallscheuer N."/>
            <person name="Luecker S."/>
            <person name="Lage O.M."/>
            <person name="Pohl T."/>
            <person name="Merkel B.J."/>
            <person name="Hornburger P."/>
            <person name="Mueller R.-W."/>
            <person name="Bruemmer F."/>
            <person name="Labrenz M."/>
            <person name="Spormann A.M."/>
            <person name="Op den Camp H."/>
            <person name="Overmann J."/>
            <person name="Amann R."/>
            <person name="Jetten M.S.M."/>
            <person name="Mascher T."/>
            <person name="Medema M.H."/>
            <person name="Devos D.P."/>
            <person name="Kaster A.-K."/>
            <person name="Ovreas L."/>
            <person name="Rohde M."/>
            <person name="Galperin M.Y."/>
            <person name="Jogler C."/>
        </authorList>
    </citation>
    <scope>NUCLEOTIDE SEQUENCE [LARGE SCALE GENOMIC DNA]</scope>
    <source>
        <strain evidence="13 14">Pan44</strain>
    </source>
</reference>
<organism evidence="13 14">
    <name type="scientific">Caulifigura coniformis</name>
    <dbReference type="NCBI Taxonomy" id="2527983"/>
    <lineage>
        <taxon>Bacteria</taxon>
        <taxon>Pseudomonadati</taxon>
        <taxon>Planctomycetota</taxon>
        <taxon>Planctomycetia</taxon>
        <taxon>Planctomycetales</taxon>
        <taxon>Planctomycetaceae</taxon>
        <taxon>Caulifigura</taxon>
    </lineage>
</organism>
<dbReference type="PANTHER" id="PTHR43128:SF16">
    <property type="entry name" value="L-LACTATE DEHYDROGENASE"/>
    <property type="match status" value="1"/>
</dbReference>
<evidence type="ECO:0000313" key="14">
    <source>
        <dbReference type="Proteomes" id="UP000315700"/>
    </source>
</evidence>
<dbReference type="EC" id="1.1.1.27" evidence="3 7"/>
<dbReference type="Gene3D" id="3.40.50.720">
    <property type="entry name" value="NAD(P)-binding Rossmann-like Domain"/>
    <property type="match status" value="1"/>
</dbReference>
<dbReference type="InterPro" id="IPR011304">
    <property type="entry name" value="L-lactate_DH"/>
</dbReference>
<feature type="binding site" evidence="9">
    <location>
        <position position="92"/>
    </location>
    <ligand>
        <name>NAD(+)</name>
        <dbReference type="ChEBI" id="CHEBI:57540"/>
    </ligand>
</feature>
<dbReference type="RefSeq" id="WP_145034601.1">
    <property type="nucleotide sequence ID" value="NZ_CP036271.1"/>
</dbReference>
<comment type="pathway">
    <text evidence="1">Fermentation; pyruvate fermentation to lactate; (S)-lactate from pyruvate: step 1/1.</text>
</comment>
<evidence type="ECO:0000313" key="13">
    <source>
        <dbReference type="EMBL" id="QDT57231.1"/>
    </source>
</evidence>